<dbReference type="PANTHER" id="PTHR20854">
    <property type="entry name" value="INOSITOL MONOPHOSPHATASE"/>
    <property type="match status" value="1"/>
</dbReference>
<dbReference type="InterPro" id="IPR000760">
    <property type="entry name" value="Inositol_monophosphatase-like"/>
</dbReference>
<keyword evidence="2" id="KW-0378">Hydrolase</keyword>
<dbReference type="PROSITE" id="PS00629">
    <property type="entry name" value="IMP_1"/>
    <property type="match status" value="1"/>
</dbReference>
<accession>X0XBT6</accession>
<gene>
    <name evidence="4" type="ORF">S01H1_64103</name>
</gene>
<evidence type="ECO:0000313" key="4">
    <source>
        <dbReference type="EMBL" id="GAG40525.1"/>
    </source>
</evidence>
<dbReference type="GO" id="GO:0007165">
    <property type="term" value="P:signal transduction"/>
    <property type="evidence" value="ECO:0007669"/>
    <property type="project" value="TreeGrafter"/>
</dbReference>
<dbReference type="InterPro" id="IPR020583">
    <property type="entry name" value="Inositol_monoP_metal-BS"/>
</dbReference>
<evidence type="ECO:0000256" key="1">
    <source>
        <dbReference type="ARBA" id="ARBA00022723"/>
    </source>
</evidence>
<evidence type="ECO:0000256" key="2">
    <source>
        <dbReference type="ARBA" id="ARBA00022801"/>
    </source>
</evidence>
<dbReference type="InterPro" id="IPR020550">
    <property type="entry name" value="Inositol_monophosphatase_CS"/>
</dbReference>
<dbReference type="GO" id="GO:0006020">
    <property type="term" value="P:inositol metabolic process"/>
    <property type="evidence" value="ECO:0007669"/>
    <property type="project" value="TreeGrafter"/>
</dbReference>
<evidence type="ECO:0000256" key="3">
    <source>
        <dbReference type="ARBA" id="ARBA00022842"/>
    </source>
</evidence>
<keyword evidence="1" id="KW-0479">Metal-binding</keyword>
<protein>
    <recommendedName>
        <fullName evidence="5">3'(2'),5'-bisphosphate nucleotidase CysQ</fullName>
    </recommendedName>
</protein>
<dbReference type="PROSITE" id="PS00630">
    <property type="entry name" value="IMP_2"/>
    <property type="match status" value="1"/>
</dbReference>
<sequence length="230" mass="24947">MSLEREMKLVKAAVSEAAEAIMRIAEHGFEADYKADNSPLTAADLEADRILKETLTKNFSDYGWLSEETRDHPSRLECRRVWIVDPIDGTREFTMQIPEYAISVALAERGEPILGVICNPSTGELFEAVRGGGTKLNSQPVSSNHPLGDRPVVEASRSDIEKGRFAAFESLMEIRPCGSIAYKLARLAAGKADSVFSLTPKNEWDIAAGVILVAEAGGKVAGTSGEAFVF</sequence>
<feature type="non-terminal residue" evidence="4">
    <location>
        <position position="230"/>
    </location>
</feature>
<organism evidence="4">
    <name type="scientific">marine sediment metagenome</name>
    <dbReference type="NCBI Taxonomy" id="412755"/>
    <lineage>
        <taxon>unclassified sequences</taxon>
        <taxon>metagenomes</taxon>
        <taxon>ecological metagenomes</taxon>
    </lineage>
</organism>
<dbReference type="PRINTS" id="PR00377">
    <property type="entry name" value="IMPHPHTASES"/>
</dbReference>
<dbReference type="Gene3D" id="3.30.540.10">
    <property type="entry name" value="Fructose-1,6-Bisphosphatase, subunit A, domain 1"/>
    <property type="match status" value="1"/>
</dbReference>
<name>X0XBT6_9ZZZZ</name>
<dbReference type="EMBL" id="BARS01042236">
    <property type="protein sequence ID" value="GAG40525.1"/>
    <property type="molecule type" value="Genomic_DNA"/>
</dbReference>
<dbReference type="Gene3D" id="3.40.190.80">
    <property type="match status" value="1"/>
</dbReference>
<dbReference type="GO" id="GO:0046854">
    <property type="term" value="P:phosphatidylinositol phosphate biosynthetic process"/>
    <property type="evidence" value="ECO:0007669"/>
    <property type="project" value="InterPro"/>
</dbReference>
<dbReference type="AlphaFoldDB" id="X0XBT6"/>
<dbReference type="SUPFAM" id="SSF56655">
    <property type="entry name" value="Carbohydrate phosphatase"/>
    <property type="match status" value="1"/>
</dbReference>
<dbReference type="GO" id="GO:0008934">
    <property type="term" value="F:inositol monophosphate 1-phosphatase activity"/>
    <property type="evidence" value="ECO:0007669"/>
    <property type="project" value="TreeGrafter"/>
</dbReference>
<dbReference type="PANTHER" id="PTHR20854:SF4">
    <property type="entry name" value="INOSITOL-1-MONOPHOSPHATASE-RELATED"/>
    <property type="match status" value="1"/>
</dbReference>
<keyword evidence="3" id="KW-0460">Magnesium</keyword>
<dbReference type="CDD" id="cd01638">
    <property type="entry name" value="CysQ"/>
    <property type="match status" value="1"/>
</dbReference>
<reference evidence="4" key="1">
    <citation type="journal article" date="2014" name="Front. Microbiol.">
        <title>High frequency of phylogenetically diverse reductive dehalogenase-homologous genes in deep subseafloor sedimentary metagenomes.</title>
        <authorList>
            <person name="Kawai M."/>
            <person name="Futagami T."/>
            <person name="Toyoda A."/>
            <person name="Takaki Y."/>
            <person name="Nishi S."/>
            <person name="Hori S."/>
            <person name="Arai W."/>
            <person name="Tsubouchi T."/>
            <person name="Morono Y."/>
            <person name="Uchiyama I."/>
            <person name="Ito T."/>
            <person name="Fujiyama A."/>
            <person name="Inagaki F."/>
            <person name="Takami H."/>
        </authorList>
    </citation>
    <scope>NUCLEOTIDE SEQUENCE</scope>
    <source>
        <strain evidence="4">Expedition CK06-06</strain>
    </source>
</reference>
<proteinExistence type="predicted"/>
<evidence type="ECO:0008006" key="5">
    <source>
        <dbReference type="Google" id="ProtNLM"/>
    </source>
</evidence>
<comment type="caution">
    <text evidence="4">The sequence shown here is derived from an EMBL/GenBank/DDBJ whole genome shotgun (WGS) entry which is preliminary data.</text>
</comment>
<dbReference type="GO" id="GO:0046872">
    <property type="term" value="F:metal ion binding"/>
    <property type="evidence" value="ECO:0007669"/>
    <property type="project" value="UniProtKB-KW"/>
</dbReference>
<dbReference type="Pfam" id="PF00459">
    <property type="entry name" value="Inositol_P"/>
    <property type="match status" value="1"/>
</dbReference>